<accession>A0A1E1JT22</accession>
<dbReference type="AlphaFoldDB" id="A0A1E1JT22"/>
<evidence type="ECO:0000313" key="2">
    <source>
        <dbReference type="EMBL" id="CZS88842.1"/>
    </source>
</evidence>
<protein>
    <submittedName>
        <fullName evidence="2">Uncharacterized protein</fullName>
    </submittedName>
</protein>
<evidence type="ECO:0000256" key="1">
    <source>
        <dbReference type="SAM" id="MobiDB-lite"/>
    </source>
</evidence>
<reference evidence="3" key="1">
    <citation type="submission" date="2016-03" db="EMBL/GenBank/DDBJ databases">
        <authorList>
            <person name="Guldener U."/>
        </authorList>
    </citation>
    <scope>NUCLEOTIDE SEQUENCE [LARGE SCALE GENOMIC DNA]</scope>
    <source>
        <strain evidence="3">04CH-RAC-A.6.1</strain>
    </source>
</reference>
<name>A0A1E1JT22_9HELO</name>
<sequence>MLSTPENDPCSVRNTLAEMNIAIDRDGNLGNETSSFQPKNLLLAQPQTLGFSFAALKYNASDLDAYVSCDVQPAEAKNPDSAGLFIPASSAISALQALDEATVSFSSTSSPTSVASLPDCDGSLSHQPFSNFGMGTEDCRGLLIPPQLSDALPSFSQDQSWNSAEGLVYTGAMPSPPFKSLTAGFSSVCSGSAFYASPFERPWNFPPLSFDEQSMPCSGITWTGQDIFVADHAIPDCTSYGSSQDSFTPLADEGLWFWPAPIPQPKSLVTADSVQAEIPPKSAFRSCASQRPKGSSARILSAQRLPILQGQPGS</sequence>
<dbReference type="EMBL" id="FJUX01000001">
    <property type="protein sequence ID" value="CZS88842.1"/>
    <property type="molecule type" value="Genomic_DNA"/>
</dbReference>
<proteinExistence type="predicted"/>
<feature type="region of interest" description="Disordered" evidence="1">
    <location>
        <begin position="284"/>
        <end position="314"/>
    </location>
</feature>
<organism evidence="2 3">
    <name type="scientific">Rhynchosporium agropyri</name>
    <dbReference type="NCBI Taxonomy" id="914238"/>
    <lineage>
        <taxon>Eukaryota</taxon>
        <taxon>Fungi</taxon>
        <taxon>Dikarya</taxon>
        <taxon>Ascomycota</taxon>
        <taxon>Pezizomycotina</taxon>
        <taxon>Leotiomycetes</taxon>
        <taxon>Helotiales</taxon>
        <taxon>Ploettnerulaceae</taxon>
        <taxon>Rhynchosporium</taxon>
    </lineage>
</organism>
<keyword evidence="3" id="KW-1185">Reference proteome</keyword>
<gene>
    <name evidence="2" type="ORF">RAG0_00448</name>
</gene>
<evidence type="ECO:0000313" key="3">
    <source>
        <dbReference type="Proteomes" id="UP000178912"/>
    </source>
</evidence>
<dbReference type="Proteomes" id="UP000178912">
    <property type="component" value="Unassembled WGS sequence"/>
</dbReference>